<dbReference type="Gene3D" id="3.40.50.1820">
    <property type="entry name" value="alpha/beta hydrolase"/>
    <property type="match status" value="2"/>
</dbReference>
<organism evidence="1">
    <name type="scientific">marine sediment metagenome</name>
    <dbReference type="NCBI Taxonomy" id="412755"/>
    <lineage>
        <taxon>unclassified sequences</taxon>
        <taxon>metagenomes</taxon>
        <taxon>ecological metagenomes</taxon>
    </lineage>
</organism>
<name>X1SJR3_9ZZZZ</name>
<feature type="non-terminal residue" evidence="1">
    <location>
        <position position="1"/>
    </location>
</feature>
<evidence type="ECO:0008006" key="2">
    <source>
        <dbReference type="Google" id="ProtNLM"/>
    </source>
</evidence>
<evidence type="ECO:0000313" key="1">
    <source>
        <dbReference type="EMBL" id="GAI93287.1"/>
    </source>
</evidence>
<dbReference type="AlphaFoldDB" id="X1SJR3"/>
<reference evidence="1" key="1">
    <citation type="journal article" date="2014" name="Front. Microbiol.">
        <title>High frequency of phylogenetically diverse reductive dehalogenase-homologous genes in deep subseafloor sedimentary metagenomes.</title>
        <authorList>
            <person name="Kawai M."/>
            <person name="Futagami T."/>
            <person name="Toyoda A."/>
            <person name="Takaki Y."/>
            <person name="Nishi S."/>
            <person name="Hori S."/>
            <person name="Arai W."/>
            <person name="Tsubouchi T."/>
            <person name="Morono Y."/>
            <person name="Uchiyama I."/>
            <person name="Ito T."/>
            <person name="Fujiyama A."/>
            <person name="Inagaki F."/>
            <person name="Takami H."/>
        </authorList>
    </citation>
    <scope>NUCLEOTIDE SEQUENCE</scope>
    <source>
        <strain evidence="1">Expedition CK06-06</strain>
    </source>
</reference>
<protein>
    <recommendedName>
        <fullName evidence="2">Acetyl xylan esterase domain-containing protein</fullName>
    </recommendedName>
</protein>
<accession>X1SJR3</accession>
<comment type="caution">
    <text evidence="1">The sequence shown here is derived from an EMBL/GenBank/DDBJ whole genome shotgun (WGS) entry which is preliminary data.</text>
</comment>
<proteinExistence type="predicted"/>
<feature type="non-terminal residue" evidence="1">
    <location>
        <position position="283"/>
    </location>
</feature>
<dbReference type="EMBL" id="BARW01016629">
    <property type="protein sequence ID" value="GAI93287.1"/>
    <property type="molecule type" value="Genomic_DNA"/>
</dbReference>
<sequence>LSGLDKRIKVSIPVDYITTWHSRIEADLSTDSEQLFPGSIAKGVDNRSDFTLLIAPRPLLIGIGITDPLNPYPGVKAFKPEILRLYEIFGSKNKVKFAEVDVGHTYSKQHRQALYQWLHKWFDYGSPGIKEETVKIEDESALWCTKTGQVLTSIGGRSVTDLNRDYAKKIIPEFKNPGSVSDFNLQRKEIISAAKKLTGYKKISSLVKFRLIGSSQLANYNCEKIIFYPEENIFIPGILIFPNKGNSPYPSVIYVDENNNLSETGSWEIIEGVLNKGVSVFII</sequence>
<dbReference type="InterPro" id="IPR029058">
    <property type="entry name" value="AB_hydrolase_fold"/>
</dbReference>
<gene>
    <name evidence="1" type="ORF">S12H4_28908</name>
</gene>